<accession>A0A7Y3ZAZ6</accession>
<dbReference type="EMBL" id="VTYN01000019">
    <property type="protein sequence ID" value="NOH49757.1"/>
    <property type="molecule type" value="Genomic_DNA"/>
</dbReference>
<gene>
    <name evidence="1" type="ORF">F0262_17050</name>
</gene>
<dbReference type="Proteomes" id="UP000572072">
    <property type="component" value="Unassembled WGS sequence"/>
</dbReference>
<organism evidence="1 2">
    <name type="scientific">Vibrio rotiferianus</name>
    <dbReference type="NCBI Taxonomy" id="190895"/>
    <lineage>
        <taxon>Bacteria</taxon>
        <taxon>Pseudomonadati</taxon>
        <taxon>Pseudomonadota</taxon>
        <taxon>Gammaproteobacteria</taxon>
        <taxon>Vibrionales</taxon>
        <taxon>Vibrionaceae</taxon>
        <taxon>Vibrio</taxon>
    </lineage>
</organism>
<proteinExistence type="predicted"/>
<sequence length="1012" mass="111044">MKNYFLTACFIAALSGCGGGDTSSPSAPPAATVTKQVRPALESEDSSLIFNGSGTVTHAILRNVHGTITYQILDSTPPNVIAIDEYDQLQVLRPGTATVKAVDSSSYYEQSESVFTLTVERGANTELMVNDLHINPTERGDNSLTVRGQKGDLTFSVASGDEHLIRVDQKGSVQPVGPAGVATVIVADSGNDFYQPKTIHARVVVHEISADQLQYAWLETEYREGITLEPKRLDTTDLDSVSFRIVDSYPDDNVAKILNSETGLILARNTGRVTIEAVANYSDSYDHKQQTAYFTLDVLQGKREPLQVSNIAVTYAENGFVYPNVSHARGALSYRVLSGEDAIKVSEDGKKLKILGVGQAQVEVRESSLRNYPSSKTTFDVEVKRALNSRIENVELKLIYHPDLRIPLEFPGQKGQISLVEQLPSGLRLVNDEIAVNQAGHYLLTLEDNGGSDYQPARFSVDIDVAKAVGEKLSVHNYEEVYSKDLQLTLERDFEAYKTFDHVEVLSNSNPEVANEIARGLIHVYRSGKTTLVLRRAESTNYTAGPEQEVKINILNAPSRIHVDSKIDAVWRPNKPYLSLPKITGTVGEVSYKIAEGEDEDVVSVDVHSGEMRILNAGSTMVVVSDTGSAQYDPGHGSFAVNITQADNPVDIKYPTVDFQHGKKVVPVVSAVDIETSYRLLSQTRPVVTLESKNTGEVSVLHAGSYKLEATVSARNYKTKTLSVSGSITKADHPGLSSTSQPVNFEPFKAITLELGPAIGVRSYAFENTISQELATLNAQTGVVTLNEYSPAHSIKLKVSEAESEDYKAMSDKTISIPVTLDKSDADREYTLTGGQTVVVSTLSAPEFANLQDSEFGLMGVRGVREPTDGEIASYGKGKVVLLQMKSIDNPEASTKGMWMHIARIDDCLSLLDEDNVKPFQAISYLDDGYCKTGRTLRMTRFLVIDDSQLNDGETYKIDSPLVYYRKSARKFRADDFGGSYEDPDVIYGVSKYGWHKSLYEWGVIQMNYKAN</sequence>
<comment type="caution">
    <text evidence="1">The sequence shown here is derived from an EMBL/GenBank/DDBJ whole genome shotgun (WGS) entry which is preliminary data.</text>
</comment>
<evidence type="ECO:0000313" key="1">
    <source>
        <dbReference type="EMBL" id="NOH49757.1"/>
    </source>
</evidence>
<reference evidence="1 2" key="1">
    <citation type="submission" date="2019-08" db="EMBL/GenBank/DDBJ databases">
        <title>Draft genome sequencing and comparative genomics of hatchery-associated Vibrios.</title>
        <authorList>
            <person name="Kehlet-Delgado H."/>
            <person name="Mueller R.S."/>
        </authorList>
    </citation>
    <scope>NUCLEOTIDE SEQUENCE [LARGE SCALE GENOMIC DNA]</scope>
    <source>
        <strain evidence="1 2">00-78-3</strain>
    </source>
</reference>
<name>A0A7Y3ZAZ6_9VIBR</name>
<dbReference type="PROSITE" id="PS51257">
    <property type="entry name" value="PROKAR_LIPOPROTEIN"/>
    <property type="match status" value="1"/>
</dbReference>
<evidence type="ECO:0000313" key="2">
    <source>
        <dbReference type="Proteomes" id="UP000572072"/>
    </source>
</evidence>
<protein>
    <submittedName>
        <fullName evidence="1">Cadherin repeat domain-containing protein</fullName>
    </submittedName>
</protein>
<dbReference type="RefSeq" id="WP_171358630.1">
    <property type="nucleotide sequence ID" value="NZ_VTYN01000019.1"/>
</dbReference>
<dbReference type="AlphaFoldDB" id="A0A7Y3ZAZ6"/>